<dbReference type="InParanoid" id="A0A401H6A0"/>
<proteinExistence type="predicted"/>
<dbReference type="RefSeq" id="XP_027620879.1">
    <property type="nucleotide sequence ID" value="XM_027765078.1"/>
</dbReference>
<comment type="caution">
    <text evidence="1">The sequence shown here is derived from an EMBL/GenBank/DDBJ whole genome shotgun (WGS) entry which is preliminary data.</text>
</comment>
<keyword evidence="2" id="KW-1185">Reference proteome</keyword>
<protein>
    <submittedName>
        <fullName evidence="1">Uncharacterized protein</fullName>
    </submittedName>
</protein>
<organism evidence="1 2">
    <name type="scientific">Sparassis crispa</name>
    <dbReference type="NCBI Taxonomy" id="139825"/>
    <lineage>
        <taxon>Eukaryota</taxon>
        <taxon>Fungi</taxon>
        <taxon>Dikarya</taxon>
        <taxon>Basidiomycota</taxon>
        <taxon>Agaricomycotina</taxon>
        <taxon>Agaricomycetes</taxon>
        <taxon>Polyporales</taxon>
        <taxon>Sparassidaceae</taxon>
        <taxon>Sparassis</taxon>
    </lineage>
</organism>
<dbReference type="AlphaFoldDB" id="A0A401H6A0"/>
<accession>A0A401H6A0</accession>
<dbReference type="Proteomes" id="UP000287166">
    <property type="component" value="Unassembled WGS sequence"/>
</dbReference>
<evidence type="ECO:0000313" key="2">
    <source>
        <dbReference type="Proteomes" id="UP000287166"/>
    </source>
</evidence>
<name>A0A401H6A0_9APHY</name>
<dbReference type="OrthoDB" id="2678860at2759"/>
<evidence type="ECO:0000313" key="1">
    <source>
        <dbReference type="EMBL" id="GBE89966.1"/>
    </source>
</evidence>
<dbReference type="EMBL" id="BFAD01000017">
    <property type="protein sequence ID" value="GBE89966.1"/>
    <property type="molecule type" value="Genomic_DNA"/>
</dbReference>
<dbReference type="GeneID" id="38786883"/>
<gene>
    <name evidence="1" type="ORF">SCP_1702920</name>
</gene>
<sequence>MAPPTWANNEELDWLTERLPHFLDHQKRKKVQSFFRTLYTEWDARYPERTRLFPDIELTAQLTPEQEAELMEAISL</sequence>
<reference evidence="1 2" key="1">
    <citation type="journal article" date="2018" name="Sci. Rep.">
        <title>Genome sequence of the cauliflower mushroom Sparassis crispa (Hanabiratake) and its association with beneficial usage.</title>
        <authorList>
            <person name="Kiyama R."/>
            <person name="Furutani Y."/>
            <person name="Kawaguchi K."/>
            <person name="Nakanishi T."/>
        </authorList>
    </citation>
    <scope>NUCLEOTIDE SEQUENCE [LARGE SCALE GENOMIC DNA]</scope>
</reference>